<dbReference type="Proteomes" id="UP000241444">
    <property type="component" value="Unassembled WGS sequence"/>
</dbReference>
<name>A0A2P7BSK4_9HYPH</name>
<evidence type="ECO:0000256" key="1">
    <source>
        <dbReference type="SAM" id="MobiDB-lite"/>
    </source>
</evidence>
<evidence type="ECO:0000313" key="3">
    <source>
        <dbReference type="Proteomes" id="UP000241444"/>
    </source>
</evidence>
<gene>
    <name evidence="2" type="ORF">CU102_08760</name>
</gene>
<evidence type="ECO:0000313" key="2">
    <source>
        <dbReference type="EMBL" id="PSH69456.1"/>
    </source>
</evidence>
<organism evidence="2 3">
    <name type="scientific">Phyllobacterium brassicacearum</name>
    <dbReference type="NCBI Taxonomy" id="314235"/>
    <lineage>
        <taxon>Bacteria</taxon>
        <taxon>Pseudomonadati</taxon>
        <taxon>Pseudomonadota</taxon>
        <taxon>Alphaproteobacteria</taxon>
        <taxon>Hyphomicrobiales</taxon>
        <taxon>Phyllobacteriaceae</taxon>
        <taxon>Phyllobacterium</taxon>
    </lineage>
</organism>
<proteinExistence type="predicted"/>
<keyword evidence="3" id="KW-1185">Reference proteome</keyword>
<feature type="region of interest" description="Disordered" evidence="1">
    <location>
        <begin position="36"/>
        <end position="66"/>
    </location>
</feature>
<dbReference type="AlphaFoldDB" id="A0A2P7BSK4"/>
<feature type="compositionally biased region" description="Basic residues" evidence="1">
    <location>
        <begin position="38"/>
        <end position="49"/>
    </location>
</feature>
<reference evidence="3" key="1">
    <citation type="submission" date="2017-11" db="EMBL/GenBank/DDBJ databases">
        <authorList>
            <person name="Kuznetsova I."/>
            <person name="Sazanova A."/>
            <person name="Chirak E."/>
            <person name="Safronova V."/>
            <person name="Willems A."/>
        </authorList>
    </citation>
    <scope>NUCLEOTIDE SEQUENCE [LARGE SCALE GENOMIC DNA]</scope>
    <source>
        <strain evidence="3">STM 196</strain>
    </source>
</reference>
<dbReference type="EMBL" id="PGGO01000005">
    <property type="protein sequence ID" value="PSH69456.1"/>
    <property type="molecule type" value="Genomic_DNA"/>
</dbReference>
<protein>
    <submittedName>
        <fullName evidence="2">Uncharacterized protein</fullName>
    </submittedName>
</protein>
<accession>A0A2P7BSK4</accession>
<comment type="caution">
    <text evidence="2">The sequence shown here is derived from an EMBL/GenBank/DDBJ whole genome shotgun (WGS) entry which is preliminary data.</text>
</comment>
<sequence>MLVSLAEILDAWSARSIQLFVFTHDPNWKATQIFGSARQKHSRNKTPRARKADATVMPDKGAVNAG</sequence>